<keyword evidence="1" id="KW-0472">Membrane</keyword>
<dbReference type="Proteomes" id="UP000481043">
    <property type="component" value="Unassembled WGS sequence"/>
</dbReference>
<evidence type="ECO:0000313" key="3">
    <source>
        <dbReference type="Proteomes" id="UP000481043"/>
    </source>
</evidence>
<sequence length="239" mass="27731">MSMFSFLPIFILIFILMLVFVPAFSPIIKWKRIGFFSKLNTKWMSGVYCLLLLISFTIFYLLPSDIYSYSDEEFGSLSPNDVEYDTNAIYDALYKGKIEQTEGVNTNETWEFFYSGDQLSINMNEDPTSMLIIAERSDELKGKIEATHYTSKAFIQGLDFSDELHPPYVKLEGETLIIQEPAPLELDYYKLQKEFVITQFDSNKKDHRYIMETSIGVNVLYLKIPKDLEIIGNILYVVE</sequence>
<organism evidence="2 3">
    <name type="scientific">Bacillus mesophilus</name>
    <dbReference type="NCBI Taxonomy" id="1808955"/>
    <lineage>
        <taxon>Bacteria</taxon>
        <taxon>Bacillati</taxon>
        <taxon>Bacillota</taxon>
        <taxon>Bacilli</taxon>
        <taxon>Bacillales</taxon>
        <taxon>Bacillaceae</taxon>
        <taxon>Bacillus</taxon>
    </lineage>
</organism>
<evidence type="ECO:0000313" key="2">
    <source>
        <dbReference type="EMBL" id="NEY70929.1"/>
    </source>
</evidence>
<protein>
    <submittedName>
        <fullName evidence="2">Uncharacterized protein</fullName>
    </submittedName>
</protein>
<accession>A0A6M0Q554</accession>
<dbReference type="AlphaFoldDB" id="A0A6M0Q554"/>
<gene>
    <name evidence="2" type="ORF">G4D63_04150</name>
</gene>
<feature type="transmembrane region" description="Helical" evidence="1">
    <location>
        <begin position="6"/>
        <end position="24"/>
    </location>
</feature>
<evidence type="ECO:0000256" key="1">
    <source>
        <dbReference type="SAM" id="Phobius"/>
    </source>
</evidence>
<comment type="caution">
    <text evidence="2">The sequence shown here is derived from an EMBL/GenBank/DDBJ whole genome shotgun (WGS) entry which is preliminary data.</text>
</comment>
<keyword evidence="1" id="KW-1133">Transmembrane helix</keyword>
<feature type="transmembrane region" description="Helical" evidence="1">
    <location>
        <begin position="45"/>
        <end position="62"/>
    </location>
</feature>
<keyword evidence="1" id="KW-0812">Transmembrane</keyword>
<name>A0A6M0Q554_9BACI</name>
<reference evidence="2 3" key="1">
    <citation type="submission" date="2020-02" db="EMBL/GenBank/DDBJ databases">
        <title>Bacillus aquiflavi sp. nov., isolated from yellow water of strong flavor Chinese baijiu in Yibin region of China.</title>
        <authorList>
            <person name="Xie J."/>
        </authorList>
    </citation>
    <scope>NUCLEOTIDE SEQUENCE [LARGE SCALE GENOMIC DNA]</scope>
    <source>
        <strain evidence="2 3">SA4</strain>
    </source>
</reference>
<dbReference type="RefSeq" id="WP_163177965.1">
    <property type="nucleotide sequence ID" value="NZ_JAAIWM010000001.1"/>
</dbReference>
<proteinExistence type="predicted"/>
<dbReference type="EMBL" id="JAAIWM010000001">
    <property type="protein sequence ID" value="NEY70929.1"/>
    <property type="molecule type" value="Genomic_DNA"/>
</dbReference>
<keyword evidence="3" id="KW-1185">Reference proteome</keyword>